<name>A0A381VJM7_9ZZZZ</name>
<evidence type="ECO:0008006" key="2">
    <source>
        <dbReference type="Google" id="ProtNLM"/>
    </source>
</evidence>
<sequence>MGNEYIFSSILDRIFEKDIGLVIAMWSEVERLDYQQKFDSDVFDWVNIHMHRSHSTKAPDGTKNMVRNIFNIFGIGGQISLLKKSIRLFYSFQTIMENLDIPYLQIMGPYPCDKLDFKKSSEEILMNIFGDKINEKTFLGWPIFPEIGGSTIDRVLDKIDPKRNKLRINYPTDSHPNSLGHKVICDYLYKEVEKKWQFTSY</sequence>
<dbReference type="EMBL" id="UINC01008869">
    <property type="protein sequence ID" value="SVA39867.1"/>
    <property type="molecule type" value="Genomic_DNA"/>
</dbReference>
<proteinExistence type="predicted"/>
<dbReference type="AlphaFoldDB" id="A0A381VJM7"/>
<protein>
    <recommendedName>
        <fullName evidence="2">SGNH hydrolase-type esterase domain-containing protein</fullName>
    </recommendedName>
</protein>
<evidence type="ECO:0000313" key="1">
    <source>
        <dbReference type="EMBL" id="SVA39867.1"/>
    </source>
</evidence>
<gene>
    <name evidence="1" type="ORF">METZ01_LOCUS92721</name>
</gene>
<organism evidence="1">
    <name type="scientific">marine metagenome</name>
    <dbReference type="NCBI Taxonomy" id="408172"/>
    <lineage>
        <taxon>unclassified sequences</taxon>
        <taxon>metagenomes</taxon>
        <taxon>ecological metagenomes</taxon>
    </lineage>
</organism>
<accession>A0A381VJM7</accession>
<reference evidence="1" key="1">
    <citation type="submission" date="2018-05" db="EMBL/GenBank/DDBJ databases">
        <authorList>
            <person name="Lanie J.A."/>
            <person name="Ng W.-L."/>
            <person name="Kazmierczak K.M."/>
            <person name="Andrzejewski T.M."/>
            <person name="Davidsen T.M."/>
            <person name="Wayne K.J."/>
            <person name="Tettelin H."/>
            <person name="Glass J.I."/>
            <person name="Rusch D."/>
            <person name="Podicherti R."/>
            <person name="Tsui H.-C.T."/>
            <person name="Winkler M.E."/>
        </authorList>
    </citation>
    <scope>NUCLEOTIDE SEQUENCE</scope>
</reference>